<dbReference type="InParanoid" id="A0A409VBB5"/>
<feature type="compositionally biased region" description="Low complexity" evidence="1">
    <location>
        <begin position="323"/>
        <end position="333"/>
    </location>
</feature>
<evidence type="ECO:0000313" key="2">
    <source>
        <dbReference type="EMBL" id="PPQ63209.1"/>
    </source>
</evidence>
<name>A0A409VBB5_9AGAR</name>
<evidence type="ECO:0000256" key="1">
    <source>
        <dbReference type="SAM" id="MobiDB-lite"/>
    </source>
</evidence>
<proteinExistence type="predicted"/>
<dbReference type="EMBL" id="NHTK01006129">
    <property type="protein sequence ID" value="PPQ63209.1"/>
    <property type="molecule type" value="Genomic_DNA"/>
</dbReference>
<accession>A0A409VBB5</accession>
<feature type="compositionally biased region" description="Polar residues" evidence="1">
    <location>
        <begin position="334"/>
        <end position="343"/>
    </location>
</feature>
<dbReference type="Proteomes" id="UP000284842">
    <property type="component" value="Unassembled WGS sequence"/>
</dbReference>
<feature type="compositionally biased region" description="Low complexity" evidence="1">
    <location>
        <begin position="375"/>
        <end position="389"/>
    </location>
</feature>
<organism evidence="2 3">
    <name type="scientific">Panaeolus cyanescens</name>
    <dbReference type="NCBI Taxonomy" id="181874"/>
    <lineage>
        <taxon>Eukaryota</taxon>
        <taxon>Fungi</taxon>
        <taxon>Dikarya</taxon>
        <taxon>Basidiomycota</taxon>
        <taxon>Agaricomycotina</taxon>
        <taxon>Agaricomycetes</taxon>
        <taxon>Agaricomycetidae</taxon>
        <taxon>Agaricales</taxon>
        <taxon>Agaricineae</taxon>
        <taxon>Galeropsidaceae</taxon>
        <taxon>Panaeolus</taxon>
    </lineage>
</organism>
<protein>
    <submittedName>
        <fullName evidence="2">Uncharacterized protein</fullName>
    </submittedName>
</protein>
<reference evidence="2 3" key="1">
    <citation type="journal article" date="2018" name="Evol. Lett.">
        <title>Horizontal gene cluster transfer increased hallucinogenic mushroom diversity.</title>
        <authorList>
            <person name="Reynolds H.T."/>
            <person name="Vijayakumar V."/>
            <person name="Gluck-Thaler E."/>
            <person name="Korotkin H.B."/>
            <person name="Matheny P.B."/>
            <person name="Slot J.C."/>
        </authorList>
    </citation>
    <scope>NUCLEOTIDE SEQUENCE [LARGE SCALE GENOMIC DNA]</scope>
    <source>
        <strain evidence="2 3">2629</strain>
    </source>
</reference>
<feature type="region of interest" description="Disordered" evidence="1">
    <location>
        <begin position="323"/>
        <end position="345"/>
    </location>
</feature>
<feature type="region of interest" description="Disordered" evidence="1">
    <location>
        <begin position="18"/>
        <end position="43"/>
    </location>
</feature>
<dbReference type="STRING" id="181874.A0A409VBB5"/>
<dbReference type="OrthoDB" id="2798624at2759"/>
<keyword evidence="3" id="KW-1185">Reference proteome</keyword>
<gene>
    <name evidence="2" type="ORF">CVT24_005754</name>
</gene>
<sequence length="562" mass="62300">MRFFKAFNLLHRRTKSATFVPGTGPLRTSMGTRDRNQPASPTQTYYNPPVFDLATAQQGPVPSYFDYHHHANHRAMSLGSIHPSANKTKHAMGHPNHLSMDPMPMAHHEQVSLYWFQEHAKARESLELCLRDLNTEKHKITILESKIEQDAVTIAELHKELQRYKGYVDGINLTLRGPRGNEGPMRELLNLPTADAIAEFALNSQIRTLDDYSAALRMTLTTRRELRDQKKLTKYWKSKTRDSVSLAAAEGIPVIQPITPSVSAISSVHEALPKERQAALDKLIARRGLTSTLAYLKEDVSIDTPSNTLVLDSDFDDDKAASSSQDVLSSLPSRTPSGLSKSASRLGPLASESFRAQVDEFFGIKKSFNGKAPQSSRSSHSSLSSLSELPPAFPSSANASWMKTARSMKSDQSFKIESFGDLGVIFRTAFGESAEEDFFTSPLTYGAITQSSMNIRPLSIHDGAPKHVQQDKAKQTRRASTSSSTSPSPWKRYLERNISQQELQRIADPIEEGLVHPHKKTGSGESNFALPFFKKRASSGTSSKASTRSQIQNEAELEIYAI</sequence>
<feature type="compositionally biased region" description="Low complexity" evidence="1">
    <location>
        <begin position="480"/>
        <end position="489"/>
    </location>
</feature>
<comment type="caution">
    <text evidence="2">The sequence shown here is derived from an EMBL/GenBank/DDBJ whole genome shotgun (WGS) entry which is preliminary data.</text>
</comment>
<dbReference type="AlphaFoldDB" id="A0A409VBB5"/>
<evidence type="ECO:0000313" key="3">
    <source>
        <dbReference type="Proteomes" id="UP000284842"/>
    </source>
</evidence>
<feature type="region of interest" description="Disordered" evidence="1">
    <location>
        <begin position="466"/>
        <end position="490"/>
    </location>
</feature>
<feature type="region of interest" description="Disordered" evidence="1">
    <location>
        <begin position="369"/>
        <end position="389"/>
    </location>
</feature>